<sequence length="67" mass="7415">MNLHINGQRVEVPDAIRTIDELLAHFDLSDKMLVVEHNATILHREDHAGAQVAEGHQIEIVHFVGGG</sequence>
<dbReference type="EMBL" id="CP130319">
    <property type="protein sequence ID" value="WNR44006.1"/>
    <property type="molecule type" value="Genomic_DNA"/>
</dbReference>
<gene>
    <name evidence="1" type="primary">thiS</name>
    <name evidence="1" type="ORF">MJB10_23395</name>
</gene>
<keyword evidence="2" id="KW-1185">Reference proteome</keyword>
<dbReference type="InterPro" id="IPR016155">
    <property type="entry name" value="Mopterin_synth/thiamin_S_b"/>
</dbReference>
<dbReference type="PANTHER" id="PTHR34472">
    <property type="entry name" value="SULFUR CARRIER PROTEIN THIS"/>
    <property type="match status" value="1"/>
</dbReference>
<dbReference type="KEGG" id="proo:MJB10_23395"/>
<evidence type="ECO:0000313" key="1">
    <source>
        <dbReference type="EMBL" id="WNR44006.1"/>
    </source>
</evidence>
<organism evidence="1 2">
    <name type="scientific">Paenibacillus roseopurpureus</name>
    <dbReference type="NCBI Taxonomy" id="2918901"/>
    <lineage>
        <taxon>Bacteria</taxon>
        <taxon>Bacillati</taxon>
        <taxon>Bacillota</taxon>
        <taxon>Bacilli</taxon>
        <taxon>Bacillales</taxon>
        <taxon>Paenibacillaceae</taxon>
        <taxon>Paenibacillus</taxon>
    </lineage>
</organism>
<dbReference type="PANTHER" id="PTHR34472:SF1">
    <property type="entry name" value="SULFUR CARRIER PROTEIN THIS"/>
    <property type="match status" value="1"/>
</dbReference>
<reference evidence="1" key="1">
    <citation type="submission" date="2022-02" db="EMBL/GenBank/DDBJ databases">
        <title>Paenibacillus sp. MBLB1832 Whole Genome Shotgun Sequencing.</title>
        <authorList>
            <person name="Hwang C.Y."/>
            <person name="Cho E.-S."/>
            <person name="Seo M.-J."/>
        </authorList>
    </citation>
    <scope>NUCLEOTIDE SEQUENCE</scope>
    <source>
        <strain evidence="1">MBLB1832</strain>
    </source>
</reference>
<dbReference type="Pfam" id="PF02597">
    <property type="entry name" value="ThiS"/>
    <property type="match status" value="1"/>
</dbReference>
<dbReference type="Proteomes" id="UP001304650">
    <property type="component" value="Chromosome"/>
</dbReference>
<accession>A0AA96LNY7</accession>
<dbReference type="AlphaFoldDB" id="A0AA96LNY7"/>
<dbReference type="Gene3D" id="3.10.20.30">
    <property type="match status" value="1"/>
</dbReference>
<dbReference type="CDD" id="cd00565">
    <property type="entry name" value="Ubl_ThiS"/>
    <property type="match status" value="1"/>
</dbReference>
<dbReference type="InterPro" id="IPR010035">
    <property type="entry name" value="Thi_S"/>
</dbReference>
<dbReference type="InterPro" id="IPR003749">
    <property type="entry name" value="ThiS/MoaD-like"/>
</dbReference>
<dbReference type="InterPro" id="IPR012675">
    <property type="entry name" value="Beta-grasp_dom_sf"/>
</dbReference>
<name>A0AA96LNY7_9BACL</name>
<protein>
    <submittedName>
        <fullName evidence="1">Sulfur carrier protein ThiS</fullName>
    </submittedName>
</protein>
<proteinExistence type="predicted"/>
<dbReference type="NCBIfam" id="TIGR01683">
    <property type="entry name" value="thiS"/>
    <property type="match status" value="1"/>
</dbReference>
<evidence type="ECO:0000313" key="2">
    <source>
        <dbReference type="Proteomes" id="UP001304650"/>
    </source>
</evidence>
<dbReference type="SUPFAM" id="SSF54285">
    <property type="entry name" value="MoaD/ThiS"/>
    <property type="match status" value="1"/>
</dbReference>
<dbReference type="RefSeq" id="WP_314799152.1">
    <property type="nucleotide sequence ID" value="NZ_CP130319.1"/>
</dbReference>